<dbReference type="Pfam" id="PF00023">
    <property type="entry name" value="Ank"/>
    <property type="match status" value="1"/>
</dbReference>
<dbReference type="PROSITE" id="PS50297">
    <property type="entry name" value="ANK_REP_REGION"/>
    <property type="match status" value="1"/>
</dbReference>
<dbReference type="PROSITE" id="PS50088">
    <property type="entry name" value="ANK_REPEAT"/>
    <property type="match status" value="2"/>
</dbReference>
<keyword evidence="2" id="KW-1185">Reference proteome</keyword>
<sequence length="750" mass="81596">MTSKPFDSSRWMKAAETGDVVFLSKHLANFKRSQDDAGRTALMRAVLGVAHSADPLHGSGDMQHYGDPREPPHIGTESPLNISAVILLARHEGGMVDNSGSTALCYAAESNNAPACITLLPLEGTIIPDNGFSPLMRAARNRSMDALPILIKTHAPALRDFQGYSALDHACLSGSVEAAEYLINNGHGAIIADINRAISAANSVRASSIVDLLAYVRLARINNTTPCTKCWHGEIERRMADSRLQELERRCETLAAERPDHARRPSSSSISAMSTTMDATVSNYRVSYLQRLLSQLINEGVAAGVYDVSLSSKSEIYNYNDIGRYCKAILQAFRRRAEVQTKEEAKYEEIKAKMASMHSEISIYKEELSIAYKKIAMLTQSVEMVDVVLQTDSLVSQDTAVVKDSTLRELRRSSIILDTLTSSTLQPPISVSPAKPNLGASSSQFDVELHRALLSGIPSPRGNLSDLHGDENIECELSDITIEQPPLKELRSSAVLFDSKANTLLMQAALLGDLRMAESLLSQAGTTNKSGRTALMMAASVGNADIVALLIETGKEARKQDSEGRTALYFAVKALHYSSIRHLAPHEAGLQKNDGQTSLMIGAKRGGKTLLELLDVEIGMQSTDGWTALMAAADSGNVEACIYLVSREAGFSMKSGWTALMSAAWNGHLEIVSLLCEKEAGMQKVNGFTALMAAARNGNLECLKILMPREYELVQASGKTVLDWCKEYDQSDCVEYVIRYAESLEKLIPS</sequence>
<dbReference type="STRING" id="184922.A8BNR8"/>
<dbReference type="Pfam" id="PF12796">
    <property type="entry name" value="Ank_2"/>
    <property type="match status" value="3"/>
</dbReference>
<dbReference type="SMART" id="SM00248">
    <property type="entry name" value="ANK"/>
    <property type="match status" value="10"/>
</dbReference>
<dbReference type="RefSeq" id="XP_001705787.1">
    <property type="nucleotide sequence ID" value="XM_001705735.1"/>
</dbReference>
<dbReference type="Gene3D" id="1.25.40.20">
    <property type="entry name" value="Ankyrin repeat-containing domain"/>
    <property type="match status" value="3"/>
</dbReference>
<dbReference type="Proteomes" id="UP000001548">
    <property type="component" value="Unassembled WGS sequence"/>
</dbReference>
<accession>A8BNR8</accession>
<dbReference type="OMA" id="NNAPACI"/>
<dbReference type="SUPFAM" id="SSF48403">
    <property type="entry name" value="Ankyrin repeat"/>
    <property type="match status" value="2"/>
</dbReference>
<dbReference type="HOGENOM" id="CLU_006674_0_0_1"/>
<dbReference type="VEuPathDB" id="GiardiaDB:GL50803_17051"/>
<comment type="caution">
    <text evidence="1">The sequence shown here is derived from an EMBL/GenBank/DDBJ whole genome shotgun (WGS) entry which is preliminary data.</text>
</comment>
<dbReference type="InterPro" id="IPR002110">
    <property type="entry name" value="Ankyrin_rpt"/>
</dbReference>
<evidence type="ECO:0000313" key="2">
    <source>
        <dbReference type="Proteomes" id="UP000001548"/>
    </source>
</evidence>
<gene>
    <name evidence="1" type="ORF">GL50803_0017051</name>
</gene>
<name>A8BNR8_GIAIC</name>
<evidence type="ECO:0000313" key="1">
    <source>
        <dbReference type="EMBL" id="KAE8304680.1"/>
    </source>
</evidence>
<reference evidence="1 2" key="1">
    <citation type="journal article" date="2007" name="Science">
        <title>Genomic minimalism in the early diverging intestinal parasite Giardia lamblia.</title>
        <authorList>
            <person name="Morrison H.G."/>
            <person name="McArthur A.G."/>
            <person name="Gillin F.D."/>
            <person name="Aley S.B."/>
            <person name="Adam R.D."/>
            <person name="Olsen G.J."/>
            <person name="Best A.A."/>
            <person name="Cande W.Z."/>
            <person name="Chen F."/>
            <person name="Cipriano M.J."/>
            <person name="Davids B.J."/>
            <person name="Dawson S.C."/>
            <person name="Elmendorf H.G."/>
            <person name="Hehl A.B."/>
            <person name="Holder M.E."/>
            <person name="Huse S.M."/>
            <person name="Kim U.U."/>
            <person name="Lasek-Nesselquist E."/>
            <person name="Manning G."/>
            <person name="Nigam A."/>
            <person name="Nixon J.E."/>
            <person name="Palm D."/>
            <person name="Passamaneck N.E."/>
            <person name="Prabhu A."/>
            <person name="Reich C.I."/>
            <person name="Reiner D.S."/>
            <person name="Samuelson J."/>
            <person name="Svard S.G."/>
            <person name="Sogin M.L."/>
        </authorList>
    </citation>
    <scope>NUCLEOTIDE SEQUENCE [LARGE SCALE GENOMIC DNA]</scope>
    <source>
        <strain evidence="1 2">WB C6</strain>
    </source>
</reference>
<organism evidence="1 2">
    <name type="scientific">Giardia intestinalis (strain ATCC 50803 / WB clone C6)</name>
    <name type="common">Giardia lamblia</name>
    <dbReference type="NCBI Taxonomy" id="184922"/>
    <lineage>
        <taxon>Eukaryota</taxon>
        <taxon>Metamonada</taxon>
        <taxon>Diplomonadida</taxon>
        <taxon>Hexamitidae</taxon>
        <taxon>Giardiinae</taxon>
        <taxon>Giardia</taxon>
    </lineage>
</organism>
<dbReference type="EMBL" id="AACB03000001">
    <property type="protein sequence ID" value="KAE8304680.1"/>
    <property type="molecule type" value="Genomic_DNA"/>
</dbReference>
<dbReference type="PANTHER" id="PTHR24184:SF11">
    <property type="entry name" value="ANKYRIN REPEAT AND SOCS BOX CONTAINING 3"/>
    <property type="match status" value="1"/>
</dbReference>
<dbReference type="PANTHER" id="PTHR24184">
    <property type="entry name" value="SI:CH211-189E2.2"/>
    <property type="match status" value="1"/>
</dbReference>
<proteinExistence type="predicted"/>
<dbReference type="KEGG" id="gla:GL50803_0017051"/>
<dbReference type="InterPro" id="IPR036770">
    <property type="entry name" value="Ankyrin_rpt-contain_sf"/>
</dbReference>
<dbReference type="GeneID" id="5698697"/>
<dbReference type="AlphaFoldDB" id="A8BNR8"/>
<protein>
    <submittedName>
        <fullName evidence="1">Ankyrin repeat protein 1</fullName>
    </submittedName>
</protein>